<evidence type="ECO:0000313" key="3">
    <source>
        <dbReference type="Proteomes" id="UP000029078"/>
    </source>
</evidence>
<feature type="transmembrane region" description="Helical" evidence="1">
    <location>
        <begin position="32"/>
        <end position="54"/>
    </location>
</feature>
<dbReference type="eggNOG" id="ENOG5033B4F">
    <property type="taxonomic scope" value="Bacteria"/>
</dbReference>
<reference evidence="2 3" key="1">
    <citation type="submission" date="2014-03" db="EMBL/GenBank/DDBJ databases">
        <title>Genomics of Bifidobacteria.</title>
        <authorList>
            <person name="Ventura M."/>
            <person name="Milani C."/>
            <person name="Lugli G.A."/>
        </authorList>
    </citation>
    <scope>NUCLEOTIDE SEQUENCE [LARGE SCALE GENOMIC DNA]</scope>
    <source>
        <strain evidence="2 3">LMG 21811</strain>
    </source>
</reference>
<keyword evidence="1" id="KW-0812">Transmembrane</keyword>
<dbReference type="NCBIfam" id="TIGR03816">
    <property type="entry name" value="tadE_like_DECH"/>
    <property type="match status" value="1"/>
</dbReference>
<keyword evidence="1" id="KW-0472">Membrane</keyword>
<dbReference type="EMBL" id="JGZL01000012">
    <property type="protein sequence ID" value="KFI87396.1"/>
    <property type="molecule type" value="Genomic_DNA"/>
</dbReference>
<accession>A0A087CVU6</accession>
<dbReference type="InterPro" id="IPR021202">
    <property type="entry name" value="Rv3654c-like"/>
</dbReference>
<comment type="caution">
    <text evidence="2">The sequence shown here is derived from an EMBL/GenBank/DDBJ whole genome shotgun (WGS) entry which is preliminary data.</text>
</comment>
<keyword evidence="1" id="KW-1133">Transmembrane helix</keyword>
<evidence type="ECO:0000313" key="2">
    <source>
        <dbReference type="EMBL" id="KFI87396.1"/>
    </source>
</evidence>
<organism evidence="2 3">
    <name type="scientific">Bifidobacterium ruminantium</name>
    <dbReference type="NCBI Taxonomy" id="78346"/>
    <lineage>
        <taxon>Bacteria</taxon>
        <taxon>Bacillati</taxon>
        <taxon>Actinomycetota</taxon>
        <taxon>Actinomycetes</taxon>
        <taxon>Bifidobacteriales</taxon>
        <taxon>Bifidobacteriaceae</taxon>
        <taxon>Bifidobacterium</taxon>
    </lineage>
</organism>
<keyword evidence="3" id="KW-1185">Reference proteome</keyword>
<name>A0A087CVU6_BIFRU</name>
<sequence>MKYVVKHIVARLNDARRWLGGADEGSGTMSGVALIAIASIMLGAVAMVANLLFCAHRAQNTADMAAVAAATSLRDGAADPCLVASRTVAANETMLRSCAVEGEDALVTVRAATQLPFAPWVERQSRAGPIACG</sequence>
<dbReference type="STRING" id="78346.BRUM_0532"/>
<protein>
    <submittedName>
        <fullName evidence="2">Flp pilus assembly protein TadE</fullName>
    </submittedName>
</protein>
<dbReference type="AlphaFoldDB" id="A0A087CVU6"/>
<gene>
    <name evidence="2" type="ORF">BRUM_0532</name>
</gene>
<proteinExistence type="predicted"/>
<dbReference type="Proteomes" id="UP000029078">
    <property type="component" value="Unassembled WGS sequence"/>
</dbReference>
<evidence type="ECO:0000256" key="1">
    <source>
        <dbReference type="SAM" id="Phobius"/>
    </source>
</evidence>